<gene>
    <name evidence="1" type="ORF">T01_12660</name>
</gene>
<dbReference type="EMBL" id="JYDH01000016">
    <property type="protein sequence ID" value="KRY39836.1"/>
    <property type="molecule type" value="Genomic_DNA"/>
</dbReference>
<comment type="caution">
    <text evidence="1">The sequence shown here is derived from an EMBL/GenBank/DDBJ whole genome shotgun (WGS) entry which is preliminary data.</text>
</comment>
<reference evidence="1 2" key="1">
    <citation type="submission" date="2015-01" db="EMBL/GenBank/DDBJ databases">
        <title>Evolution of Trichinella species and genotypes.</title>
        <authorList>
            <person name="Korhonen P.K."/>
            <person name="Edoardo P."/>
            <person name="Giuseppe L.R."/>
            <person name="Gasser R.B."/>
        </authorList>
    </citation>
    <scope>NUCLEOTIDE SEQUENCE [LARGE SCALE GENOMIC DNA]</scope>
    <source>
        <strain evidence="1">ISS3</strain>
    </source>
</reference>
<keyword evidence="2" id="KW-1185">Reference proteome</keyword>
<organism evidence="1 2">
    <name type="scientific">Trichinella spiralis</name>
    <name type="common">Trichina worm</name>
    <dbReference type="NCBI Taxonomy" id="6334"/>
    <lineage>
        <taxon>Eukaryota</taxon>
        <taxon>Metazoa</taxon>
        <taxon>Ecdysozoa</taxon>
        <taxon>Nematoda</taxon>
        <taxon>Enoplea</taxon>
        <taxon>Dorylaimia</taxon>
        <taxon>Trichinellida</taxon>
        <taxon>Trichinellidae</taxon>
        <taxon>Trichinella</taxon>
    </lineage>
</organism>
<evidence type="ECO:0000313" key="1">
    <source>
        <dbReference type="EMBL" id="KRY39836.1"/>
    </source>
</evidence>
<dbReference type="InParanoid" id="A0A0V1BT27"/>
<dbReference type="OrthoDB" id="10310908at2759"/>
<dbReference type="AlphaFoldDB" id="A0A0V1BT27"/>
<accession>A0A0V1BT27</accession>
<protein>
    <submittedName>
        <fullName evidence="1">Uncharacterized protein</fullName>
    </submittedName>
</protein>
<sequence length="73" mass="8502">MYIAGAGSLSLSFEWHWMNSRLLRFWTRYTVVSAPAILHDFLLSSNVDPVLSAWHCKNSQRDVKPRGFFCVKR</sequence>
<dbReference type="Proteomes" id="UP000054776">
    <property type="component" value="Unassembled WGS sequence"/>
</dbReference>
<evidence type="ECO:0000313" key="2">
    <source>
        <dbReference type="Proteomes" id="UP000054776"/>
    </source>
</evidence>
<name>A0A0V1BT27_TRISP</name>
<proteinExistence type="predicted"/>